<dbReference type="GO" id="GO:0003677">
    <property type="term" value="F:DNA binding"/>
    <property type="evidence" value="ECO:0007669"/>
    <property type="project" value="UniProtKB-KW"/>
</dbReference>
<evidence type="ECO:0000259" key="6">
    <source>
        <dbReference type="SMART" id="SM00881"/>
    </source>
</evidence>
<feature type="non-terminal residue" evidence="7">
    <location>
        <position position="1"/>
    </location>
</feature>
<keyword evidence="2" id="KW-0678">Repressor</keyword>
<protein>
    <submittedName>
        <fullName evidence="7">Redox-sensing transcriptional repressor Rex</fullName>
    </submittedName>
</protein>
<dbReference type="SUPFAM" id="SSF51735">
    <property type="entry name" value="NAD(P)-binding Rossmann-fold domains"/>
    <property type="match status" value="1"/>
</dbReference>
<dbReference type="NCBIfam" id="NF003994">
    <property type="entry name" value="PRK05472.2-3"/>
    <property type="match status" value="1"/>
</dbReference>
<dbReference type="PANTHER" id="PTHR35786:SF1">
    <property type="entry name" value="REDOX-SENSING TRANSCRIPTIONAL REPRESSOR REX 1"/>
    <property type="match status" value="1"/>
</dbReference>
<dbReference type="EMBL" id="SOJT01000087">
    <property type="protein sequence ID" value="TET29286.1"/>
    <property type="molecule type" value="Genomic_DNA"/>
</dbReference>
<accession>A0A523TG15</accession>
<dbReference type="InterPro" id="IPR003781">
    <property type="entry name" value="CoA-bd"/>
</dbReference>
<dbReference type="Proteomes" id="UP000316517">
    <property type="component" value="Unassembled WGS sequence"/>
</dbReference>
<dbReference type="Gene3D" id="3.40.50.720">
    <property type="entry name" value="NAD(P)-binding Rossmann-like Domain"/>
    <property type="match status" value="1"/>
</dbReference>
<keyword evidence="3" id="KW-0805">Transcription regulation</keyword>
<evidence type="ECO:0000256" key="1">
    <source>
        <dbReference type="ARBA" id="ARBA00022490"/>
    </source>
</evidence>
<dbReference type="HAMAP" id="MF_01131">
    <property type="entry name" value="Rex"/>
    <property type="match status" value="1"/>
</dbReference>
<organism evidence="7 8">
    <name type="scientific">Aerophobetes bacterium</name>
    <dbReference type="NCBI Taxonomy" id="2030807"/>
    <lineage>
        <taxon>Bacteria</taxon>
        <taxon>Candidatus Aerophobota</taxon>
    </lineage>
</organism>
<evidence type="ECO:0000256" key="3">
    <source>
        <dbReference type="ARBA" id="ARBA00023015"/>
    </source>
</evidence>
<feature type="domain" description="CoA-binding" evidence="6">
    <location>
        <begin position="27"/>
        <end position="128"/>
    </location>
</feature>
<sequence length="169" mass="18647">SFFGQFGTTGKGYVVGELEDTISKILGLDQVWTIALVGAGKLGMALLEYSGFKESGFHIRIAFDVDQSKIGKKLVGVPVYHPYQMPKKIRQQKINMGLIAVPAEAAQESADLLIISGIRAILNFASATLIVPSYVKLMQVDLTSQLEIMAYFLSHTGEEKILTKRPKWR</sequence>
<name>A0A523TG15_UNCAE</name>
<evidence type="ECO:0000256" key="4">
    <source>
        <dbReference type="ARBA" id="ARBA00023125"/>
    </source>
</evidence>
<dbReference type="InterPro" id="IPR036291">
    <property type="entry name" value="NAD(P)-bd_dom_sf"/>
</dbReference>
<dbReference type="SMART" id="SM00881">
    <property type="entry name" value="CoA_binding"/>
    <property type="match status" value="1"/>
</dbReference>
<keyword evidence="1" id="KW-0963">Cytoplasm</keyword>
<evidence type="ECO:0000256" key="2">
    <source>
        <dbReference type="ARBA" id="ARBA00022491"/>
    </source>
</evidence>
<dbReference type="Pfam" id="PF02629">
    <property type="entry name" value="CoA_binding"/>
    <property type="match status" value="1"/>
</dbReference>
<evidence type="ECO:0000313" key="7">
    <source>
        <dbReference type="EMBL" id="TET29286.1"/>
    </source>
</evidence>
<comment type="caution">
    <text evidence="7">The sequence shown here is derived from an EMBL/GenBank/DDBJ whole genome shotgun (WGS) entry which is preliminary data.</text>
</comment>
<dbReference type="PANTHER" id="PTHR35786">
    <property type="entry name" value="REDOX-SENSING TRANSCRIPTIONAL REPRESSOR REX"/>
    <property type="match status" value="1"/>
</dbReference>
<evidence type="ECO:0000256" key="5">
    <source>
        <dbReference type="ARBA" id="ARBA00023163"/>
    </source>
</evidence>
<dbReference type="GO" id="GO:0051775">
    <property type="term" value="P:response to redox state"/>
    <property type="evidence" value="ECO:0007669"/>
    <property type="project" value="InterPro"/>
</dbReference>
<keyword evidence="4" id="KW-0238">DNA-binding</keyword>
<proteinExistence type="inferred from homology"/>
<dbReference type="InterPro" id="IPR022876">
    <property type="entry name" value="Tscrpt_rep_Rex"/>
</dbReference>
<dbReference type="AlphaFoldDB" id="A0A523TG15"/>
<keyword evidence="5" id="KW-0804">Transcription</keyword>
<dbReference type="GO" id="GO:0045892">
    <property type="term" value="P:negative regulation of DNA-templated transcription"/>
    <property type="evidence" value="ECO:0007669"/>
    <property type="project" value="InterPro"/>
</dbReference>
<gene>
    <name evidence="7" type="ORF">E3J68_01940</name>
</gene>
<reference evidence="7 8" key="1">
    <citation type="submission" date="2019-03" db="EMBL/GenBank/DDBJ databases">
        <title>Metabolic potential of uncultured bacteria and archaea associated with petroleum seepage in deep-sea sediments.</title>
        <authorList>
            <person name="Dong X."/>
            <person name="Hubert C."/>
        </authorList>
    </citation>
    <scope>NUCLEOTIDE SEQUENCE [LARGE SCALE GENOMIC DNA]</scope>
    <source>
        <strain evidence="7">E44_bin3</strain>
    </source>
</reference>
<dbReference type="NCBIfam" id="NF003995">
    <property type="entry name" value="PRK05472.2-4"/>
    <property type="match status" value="1"/>
</dbReference>
<evidence type="ECO:0000313" key="8">
    <source>
        <dbReference type="Proteomes" id="UP000316517"/>
    </source>
</evidence>